<dbReference type="RefSeq" id="XP_030998198.1">
    <property type="nucleotide sequence ID" value="XM_031138119.1"/>
</dbReference>
<accession>A0A507B9G4</accession>
<feature type="compositionally biased region" description="Acidic residues" evidence="1">
    <location>
        <begin position="8"/>
        <end position="17"/>
    </location>
</feature>
<dbReference type="EMBL" id="SKBQ01000017">
    <property type="protein sequence ID" value="TPX16487.1"/>
    <property type="molecule type" value="Genomic_DNA"/>
</dbReference>
<dbReference type="SUPFAM" id="SSF55874">
    <property type="entry name" value="ATPase domain of HSP90 chaperone/DNA topoisomerase II/histidine kinase"/>
    <property type="match status" value="1"/>
</dbReference>
<dbReference type="NCBIfam" id="NF047352">
    <property type="entry name" value="P_loop_sacsin"/>
    <property type="match status" value="1"/>
</dbReference>
<feature type="domain" description="Heterokaryon incompatibility" evidence="2">
    <location>
        <begin position="1702"/>
        <end position="1859"/>
    </location>
</feature>
<evidence type="ECO:0000256" key="1">
    <source>
        <dbReference type="SAM" id="MobiDB-lite"/>
    </source>
</evidence>
<feature type="region of interest" description="Disordered" evidence="1">
    <location>
        <begin position="1"/>
        <end position="20"/>
    </location>
</feature>
<sequence length="2247" mass="256397">MDVYNSEEGLDEEEMGTSEDFLSDREARELVATIRRKHTSVGYEELAVILCDLLDLTSSDLYDTKTHFLLELLQNADDNQYHSHSVPTLTFTCDERAGSLRVDCNETGFEAKHVQAISTVRRSTKSGKNHSGGFTGEKGIGFKSVYRVAEKVWIASRQYRFMFDSTERFGIIAPKWADFPAPTIEDQTSFYLQLADPNVSVDLTKELRGFGPNLLVFLRRVRRLVLSVSDRDNKGWNRTFRKQVFEEDGDQVIVIHMDESQVRYRTSTYQVLNLPAEKRRPSSHLWELVLAFPVTDLPAQPSQCSQYVHALLPISDYGLKFLLNGDFLLTADRSHIDVSNLWNQSLRDSLTDAFILAVHNLGQGSLKYFWPFFVPDAEVSEFFQPFREAVLGKLGESKVLESWNGEMCKPSDLVYVCPSRFSDSNGRPFTLYDNTASRYLSAKYPEWLTASLLDLGVSEMSEPTFLTDLESMVSKRSVELRLKQPDWHSQLAKVLLPMAQTAAYKDILAKLPIIPLSNGQWTSADKSPVFFNKDLNPKSFELADDMRIIDPLAATEEHRRSLYQKLGIVEIERPEMCSHIAKLHGSASFDPNRIPRKELISHAVFLFESSWRPTHDIDLWFATSDGGICKGSQLYLRVDFEPGSIAGKIFGKLEKEFSTPHEEYMTYVKTLSSHDMEIQESACVISDALNLVSDGPNNELHFSDIPQEAIQSSVSVTIFDTSTWDRFSFDTVYETDSADAPARNKPARLLHSGPTRPFDYLSVDYFYNMLFLPEPSRGTDVDSFKSYLISTLRLSSIPRLVTHLDNRRFTLSEEFKFLFRECPVSDVLHLLVEHWDEYSEWIEMDTHKRHNPVLVESHENLLKDMRNSLVRTQHGLKSLRQIILSSLDPHIKRLEIPVTTIDIEGSEDRSLRRKLGLLGIKVEADLDYYLSCLFSLADQGGSPEQNAILHVYEHIQSRYEDDEVAVLAAFEFIPALYIGPSGGRSGRWLTIAQCRKERVDPCAIYPTCHNLFSELFHYRGTEIDAVVNKAGSIDRHWTLSRILNVLADLSAILAPMTPAKARHSVQPLMKKGIIPVRKKQGYDTAWELCRPCDNSWFIADRPHLAKSFAGKVPLLALSPGDLDTVGALFQAMGFQPRHLTKLVETTVYPSRTSVFSNSDTRFLQSRLEYVQSLIPKSEKDRADTCLQLETAEIRIVEHIYQVYSFTFDGSQKYASHKTECDATMLTNRSGNLSIYIARRNHVRKQFPFELIDMIAEHCRITDPRDLSLLYTALSEPDIRRVQTAFAINGHYFDKADDDDDDEDDDDYDDSDSDEDFRTRNGRSARRSRTGDIFKLSDFFSDMESSDNDDSQPRSRVPYSRPKNPLRRRRGRDPDEDADRRIPLLSFTKMGVIPNEDPVHAQGLFWQSHKLDPSDHLQYLGQTLVSSFLQRYLGPSYDPIRHWTSTLRSRAGLPAFESSDGPAPFTLEDPQSSARLTELLTKLDKFPKGMGDGTAWRSISPRYHFEVVVSEGDATSSFVWNLEQLRRIRRYRLEKSLHIGIDVILLVRVSDVYKNPQFEILFDPWQLILSDSLCLEGKIKCLATIKNGCSPPDPARARKPRAAPLLSSSHYTDTISLPYHQAPWTIRQATGERIRNCLYPEEADSGCEKSLPLTVSRKVRVEFSYKALRAKQTRFFMLFPGKNEAPLTGMVFTCSSIKNSGPYRTLSYEWGLNTATPLHKLWTPDGFLNIRDSLNTCLRRLRDEKSPIVLWVDAICINQKDDVEKARQIRLLPEIFQNATRTMAFLSAETQYDKAMETLLQVAAKETYGRAAGRDWPDGLDPVDPSWEERSSPQPSDPIWRSISKLFESNWFRRAWIVQEAVIAPTVTIVCGSWTADWNDIHIAVHTIEREHGGRLGTCSASWVPFMRLSHLRDHEAHHHRWNLLSLLETFRHVNSTLRRDRFFALLGLASDGNEKNFEPDYRESTSFSSIASRFGRVFVSQGHGMHLLYRAGLNPQSKGFPSWLPDLTCPITNTLHDRQAEFNASETRDEVIRWLNGNLLRVTGAYVDEIMHISNHSNSNEARECSEYFKEVDSMVDSLRKFYPKVRLEEMKWRVPVAGTTDLPITDTDLQNSYKAFREVLKKAAFRRGRTRVYDHKPEADFDAISSMLGAGTRREKSAAYSSMLSDNIRGWKFVTTKRNLCGIVPGAARVGDRVCILFGGNIPFVMRRSTTRSYCHELIGGCYVDGVMQGEALEFDDLQTKCFDIC</sequence>
<proteinExistence type="predicted"/>
<dbReference type="Pfam" id="PF26639">
    <property type="entry name" value="Het-6_barrel"/>
    <property type="match status" value="1"/>
</dbReference>
<feature type="region of interest" description="Disordered" evidence="1">
    <location>
        <begin position="1812"/>
        <end position="1835"/>
    </location>
</feature>
<reference evidence="3 4" key="1">
    <citation type="submission" date="2019-06" db="EMBL/GenBank/DDBJ databases">
        <title>Draft genome sequence of the filamentous fungus Phialemoniopsis curvata isolated from diesel fuel.</title>
        <authorList>
            <person name="Varaljay V.A."/>
            <person name="Lyon W.J."/>
            <person name="Crouch A.L."/>
            <person name="Drake C.E."/>
            <person name="Hollomon J.M."/>
            <person name="Nadeau L.J."/>
            <person name="Nunn H.S."/>
            <person name="Stevenson B.S."/>
            <person name="Bojanowski C.L."/>
            <person name="Crookes-Goodson W.J."/>
        </authorList>
    </citation>
    <scope>NUCLEOTIDE SEQUENCE [LARGE SCALE GENOMIC DNA]</scope>
    <source>
        <strain evidence="3 4">D216</strain>
    </source>
</reference>
<gene>
    <name evidence="3" type="ORF">E0L32_003781</name>
</gene>
<dbReference type="PANTHER" id="PTHR32387">
    <property type="entry name" value="WU:FJ29H11"/>
    <property type="match status" value="1"/>
</dbReference>
<dbReference type="STRING" id="1093900.A0A507B9G4"/>
<evidence type="ECO:0000259" key="2">
    <source>
        <dbReference type="Pfam" id="PF06985"/>
    </source>
</evidence>
<protein>
    <recommendedName>
        <fullName evidence="2">Heterokaryon incompatibility domain-containing protein</fullName>
    </recommendedName>
</protein>
<feature type="region of interest" description="Disordered" evidence="1">
    <location>
        <begin position="1295"/>
        <end position="1323"/>
    </location>
</feature>
<dbReference type="Proteomes" id="UP000319257">
    <property type="component" value="Unassembled WGS sequence"/>
</dbReference>
<dbReference type="GeneID" id="41971228"/>
<organism evidence="3 4">
    <name type="scientific">Thyridium curvatum</name>
    <dbReference type="NCBI Taxonomy" id="1093900"/>
    <lineage>
        <taxon>Eukaryota</taxon>
        <taxon>Fungi</taxon>
        <taxon>Dikarya</taxon>
        <taxon>Ascomycota</taxon>
        <taxon>Pezizomycotina</taxon>
        <taxon>Sordariomycetes</taxon>
        <taxon>Sordariomycetidae</taxon>
        <taxon>Thyridiales</taxon>
        <taxon>Thyridiaceae</taxon>
        <taxon>Thyridium</taxon>
    </lineage>
</organism>
<comment type="caution">
    <text evidence="3">The sequence shown here is derived from an EMBL/GenBank/DDBJ whole genome shotgun (WGS) entry which is preliminary data.</text>
</comment>
<dbReference type="Pfam" id="PF06985">
    <property type="entry name" value="HET"/>
    <property type="match status" value="1"/>
</dbReference>
<dbReference type="InterPro" id="IPR052957">
    <property type="entry name" value="Auxin_embryo_med"/>
</dbReference>
<dbReference type="Gene3D" id="3.30.565.10">
    <property type="entry name" value="Histidine kinase-like ATPase, C-terminal domain"/>
    <property type="match status" value="1"/>
</dbReference>
<dbReference type="InParanoid" id="A0A507B9G4"/>
<dbReference type="OrthoDB" id="1262810at2759"/>
<dbReference type="PANTHER" id="PTHR32387:SF0">
    <property type="entry name" value="PROTEIN NO VEIN"/>
    <property type="match status" value="1"/>
</dbReference>
<feature type="compositionally biased region" description="Acidic residues" evidence="1">
    <location>
        <begin position="1295"/>
        <end position="1314"/>
    </location>
</feature>
<feature type="region of interest" description="Disordered" evidence="1">
    <location>
        <begin position="1342"/>
        <end position="1378"/>
    </location>
</feature>
<dbReference type="InterPro" id="IPR036890">
    <property type="entry name" value="HATPase_C_sf"/>
</dbReference>
<keyword evidence="4" id="KW-1185">Reference proteome</keyword>
<evidence type="ECO:0000313" key="3">
    <source>
        <dbReference type="EMBL" id="TPX16487.1"/>
    </source>
</evidence>
<name>A0A507B9G4_9PEZI</name>
<dbReference type="InterPro" id="IPR010730">
    <property type="entry name" value="HET"/>
</dbReference>
<evidence type="ECO:0000313" key="4">
    <source>
        <dbReference type="Proteomes" id="UP000319257"/>
    </source>
</evidence>